<organism evidence="1 2">
    <name type="scientific">Roseibium sediminicola</name>
    <dbReference type="NCBI Taxonomy" id="2933272"/>
    <lineage>
        <taxon>Bacteria</taxon>
        <taxon>Pseudomonadati</taxon>
        <taxon>Pseudomonadota</taxon>
        <taxon>Alphaproteobacteria</taxon>
        <taxon>Hyphomicrobiales</taxon>
        <taxon>Stappiaceae</taxon>
        <taxon>Roseibium</taxon>
    </lineage>
</organism>
<comment type="caution">
    <text evidence="1">The sequence shown here is derived from an EMBL/GenBank/DDBJ whole genome shotgun (WGS) entry which is preliminary data.</text>
</comment>
<dbReference type="EMBL" id="JALNMJ010000005">
    <property type="protein sequence ID" value="MCK7612474.1"/>
    <property type="molecule type" value="Genomic_DNA"/>
</dbReference>
<sequence>MKTTFKNPFLIAPYAIFLGLTACGQTGSNYRPIVDGPLGYAYEKDLAQCKQLAEQRGLFNDETKMAALAGAAIGGVVGAVEADDNTAPGGAVVGALAGGAIGAGGGAIKAHGERKQIVMNCMAGRGHRVVG</sequence>
<proteinExistence type="predicted"/>
<dbReference type="RefSeq" id="WP_248153442.1">
    <property type="nucleotide sequence ID" value="NZ_JALNMJ010000005.1"/>
</dbReference>
<accession>A0ABT0GSQ4</accession>
<gene>
    <name evidence="1" type="ORF">M0H32_09905</name>
</gene>
<protein>
    <recommendedName>
        <fullName evidence="3">Glycine zipper family protein</fullName>
    </recommendedName>
</protein>
<dbReference type="PROSITE" id="PS51257">
    <property type="entry name" value="PROKAR_LIPOPROTEIN"/>
    <property type="match status" value="1"/>
</dbReference>
<reference evidence="1" key="1">
    <citation type="submission" date="2022-04" db="EMBL/GenBank/DDBJ databases">
        <title>Roseibium sp. CAU 1639 isolated from mud.</title>
        <authorList>
            <person name="Kim W."/>
        </authorList>
    </citation>
    <scope>NUCLEOTIDE SEQUENCE</scope>
    <source>
        <strain evidence="1">CAU 1639</strain>
    </source>
</reference>
<dbReference type="Proteomes" id="UP001431221">
    <property type="component" value="Unassembled WGS sequence"/>
</dbReference>
<evidence type="ECO:0008006" key="3">
    <source>
        <dbReference type="Google" id="ProtNLM"/>
    </source>
</evidence>
<evidence type="ECO:0000313" key="1">
    <source>
        <dbReference type="EMBL" id="MCK7612474.1"/>
    </source>
</evidence>
<keyword evidence="2" id="KW-1185">Reference proteome</keyword>
<name>A0ABT0GSQ4_9HYPH</name>
<evidence type="ECO:0000313" key="2">
    <source>
        <dbReference type="Proteomes" id="UP001431221"/>
    </source>
</evidence>